<comment type="caution">
    <text evidence="1">The sequence shown here is derived from an EMBL/GenBank/DDBJ whole genome shotgun (WGS) entry which is preliminary data.</text>
</comment>
<organism evidence="1 2">
    <name type="scientific">Chaenocephalus aceratus</name>
    <name type="common">Blackfin icefish</name>
    <name type="synonym">Chaenichthys aceratus</name>
    <dbReference type="NCBI Taxonomy" id="36190"/>
    <lineage>
        <taxon>Eukaryota</taxon>
        <taxon>Metazoa</taxon>
        <taxon>Chordata</taxon>
        <taxon>Craniata</taxon>
        <taxon>Vertebrata</taxon>
        <taxon>Euteleostomi</taxon>
        <taxon>Actinopterygii</taxon>
        <taxon>Neopterygii</taxon>
        <taxon>Teleostei</taxon>
        <taxon>Neoteleostei</taxon>
        <taxon>Acanthomorphata</taxon>
        <taxon>Eupercaria</taxon>
        <taxon>Perciformes</taxon>
        <taxon>Notothenioidei</taxon>
        <taxon>Channichthyidae</taxon>
        <taxon>Chaenocephalus</taxon>
    </lineage>
</organism>
<proteinExistence type="predicted"/>
<dbReference type="Proteomes" id="UP001057452">
    <property type="component" value="Chromosome 6"/>
</dbReference>
<keyword evidence="2" id="KW-1185">Reference proteome</keyword>
<accession>A0ACB9XHA4</accession>
<dbReference type="EMBL" id="CM043790">
    <property type="protein sequence ID" value="KAI4826187.1"/>
    <property type="molecule type" value="Genomic_DNA"/>
</dbReference>
<name>A0ACB9XHA4_CHAAC</name>
<gene>
    <name evidence="1" type="ORF">KUCAC02_021828</name>
</gene>
<protein>
    <submittedName>
        <fullName evidence="1">Uncharacterized protein</fullName>
    </submittedName>
</protein>
<evidence type="ECO:0000313" key="2">
    <source>
        <dbReference type="Proteomes" id="UP001057452"/>
    </source>
</evidence>
<reference evidence="1" key="1">
    <citation type="submission" date="2022-05" db="EMBL/GenBank/DDBJ databases">
        <title>Chromosome-level genome of Chaenocephalus aceratus.</title>
        <authorList>
            <person name="Park H."/>
        </authorList>
    </citation>
    <scope>NUCLEOTIDE SEQUENCE</scope>
    <source>
        <strain evidence="1">KU_202001</strain>
    </source>
</reference>
<sequence length="96" mass="10854">MDIRHFFNKKDGNSQVVAHTTTPEPPPEPGEQVITDEPNRGEDEERRTGERDTREGDTTDKNDNGDNNEQEHQNRQESMGNMTDLGTADTGPRMDD</sequence>
<evidence type="ECO:0000313" key="1">
    <source>
        <dbReference type="EMBL" id="KAI4826187.1"/>
    </source>
</evidence>